<proteinExistence type="predicted"/>
<evidence type="ECO:0000313" key="2">
    <source>
        <dbReference type="Proteomes" id="UP000237968"/>
    </source>
</evidence>
<accession>A0A2S9YKX4</accession>
<dbReference type="OrthoDB" id="5532888at2"/>
<organism evidence="1 2">
    <name type="scientific">Enhygromyxa salina</name>
    <dbReference type="NCBI Taxonomy" id="215803"/>
    <lineage>
        <taxon>Bacteria</taxon>
        <taxon>Pseudomonadati</taxon>
        <taxon>Myxococcota</taxon>
        <taxon>Polyangia</taxon>
        <taxon>Nannocystales</taxon>
        <taxon>Nannocystaceae</taxon>
        <taxon>Enhygromyxa</taxon>
    </lineage>
</organism>
<reference evidence="1 2" key="1">
    <citation type="submission" date="2018-03" db="EMBL/GenBank/DDBJ databases">
        <title>Draft Genome Sequences of the Obligatory Marine Myxobacteria Enhygromyxa salina SWB005.</title>
        <authorList>
            <person name="Poehlein A."/>
            <person name="Moghaddam J.A."/>
            <person name="Harms H."/>
            <person name="Alanjari M."/>
            <person name="Koenig G.M."/>
            <person name="Daniel R."/>
            <person name="Schaeberle T.F."/>
        </authorList>
    </citation>
    <scope>NUCLEOTIDE SEQUENCE [LARGE SCALE GENOMIC DNA]</scope>
    <source>
        <strain evidence="1 2">SWB005</strain>
    </source>
</reference>
<dbReference type="Proteomes" id="UP000237968">
    <property type="component" value="Unassembled WGS sequence"/>
</dbReference>
<name>A0A2S9YKX4_9BACT</name>
<gene>
    <name evidence="1" type="ORF">ENSA5_00800</name>
</gene>
<sequence length="158" mass="17212">MSITTQLLLTVFATLTPTTGELRDLCDIVHTDTSKPIYCEPHHEGASRYDGTVCCDGRTCFEAREGYCLADETPFYCELGEVGASGKVSCFFEVPDYCDMFPCAPGFNSQPLEEAMCCNQGICWPTVTGSSDCEPQDIYWCSSGVSNADGTVTCLDDE</sequence>
<comment type="caution">
    <text evidence="1">The sequence shown here is derived from an EMBL/GenBank/DDBJ whole genome shotgun (WGS) entry which is preliminary data.</text>
</comment>
<protein>
    <submittedName>
        <fullName evidence="1">Uncharacterized protein</fullName>
    </submittedName>
</protein>
<keyword evidence="2" id="KW-1185">Reference proteome</keyword>
<dbReference type="EMBL" id="PVNK01000005">
    <property type="protein sequence ID" value="PRQ05760.1"/>
    <property type="molecule type" value="Genomic_DNA"/>
</dbReference>
<dbReference type="AlphaFoldDB" id="A0A2S9YKX4"/>
<evidence type="ECO:0000313" key="1">
    <source>
        <dbReference type="EMBL" id="PRQ05760.1"/>
    </source>
</evidence>
<dbReference type="RefSeq" id="WP_106389565.1">
    <property type="nucleotide sequence ID" value="NZ_PVNK01000005.1"/>
</dbReference>